<evidence type="ECO:0000313" key="4">
    <source>
        <dbReference type="EMBL" id="KAL0452324.1"/>
    </source>
</evidence>
<proteinExistence type="predicted"/>
<dbReference type="PANTHER" id="PTHR32343:SF37">
    <property type="entry name" value="BINDING PARTNER OF ACD11 1"/>
    <property type="match status" value="1"/>
</dbReference>
<evidence type="ECO:0000256" key="1">
    <source>
        <dbReference type="PROSITE-ProRule" id="PRU00176"/>
    </source>
</evidence>
<feature type="region of interest" description="Disordered" evidence="2">
    <location>
        <begin position="296"/>
        <end position="384"/>
    </location>
</feature>
<dbReference type="Gene3D" id="3.30.70.330">
    <property type="match status" value="1"/>
</dbReference>
<dbReference type="AlphaFoldDB" id="A0AAW2XGN0"/>
<evidence type="ECO:0000259" key="3">
    <source>
        <dbReference type="PROSITE" id="PS50102"/>
    </source>
</evidence>
<dbReference type="SUPFAM" id="SSF54928">
    <property type="entry name" value="RNA-binding domain, RBD"/>
    <property type="match status" value="1"/>
</dbReference>
<dbReference type="InterPro" id="IPR012677">
    <property type="entry name" value="Nucleotide-bd_a/b_plait_sf"/>
</dbReference>
<accession>A0AAW2XGN0</accession>
<evidence type="ECO:0000256" key="2">
    <source>
        <dbReference type="SAM" id="MobiDB-lite"/>
    </source>
</evidence>
<dbReference type="InterPro" id="IPR000504">
    <property type="entry name" value="RRM_dom"/>
</dbReference>
<name>A0AAW2XGN0_9LAMI</name>
<reference evidence="4" key="2">
    <citation type="journal article" date="2024" name="Plant">
        <title>Genomic evolution and insights into agronomic trait innovations of Sesamum species.</title>
        <authorList>
            <person name="Miao H."/>
            <person name="Wang L."/>
            <person name="Qu L."/>
            <person name="Liu H."/>
            <person name="Sun Y."/>
            <person name="Le M."/>
            <person name="Wang Q."/>
            <person name="Wei S."/>
            <person name="Zheng Y."/>
            <person name="Lin W."/>
            <person name="Duan Y."/>
            <person name="Cao H."/>
            <person name="Xiong S."/>
            <person name="Wang X."/>
            <person name="Wei L."/>
            <person name="Li C."/>
            <person name="Ma Q."/>
            <person name="Ju M."/>
            <person name="Zhao R."/>
            <person name="Li G."/>
            <person name="Mu C."/>
            <person name="Tian Q."/>
            <person name="Mei H."/>
            <person name="Zhang T."/>
            <person name="Gao T."/>
            <person name="Zhang H."/>
        </authorList>
    </citation>
    <scope>NUCLEOTIDE SEQUENCE</scope>
    <source>
        <strain evidence="4">KEN1</strain>
    </source>
</reference>
<gene>
    <name evidence="4" type="ORF">Slati_1210500</name>
</gene>
<dbReference type="EMBL" id="JACGWN010000004">
    <property type="protein sequence ID" value="KAL0452324.1"/>
    <property type="molecule type" value="Genomic_DNA"/>
</dbReference>
<reference evidence="4" key="1">
    <citation type="submission" date="2020-06" db="EMBL/GenBank/DDBJ databases">
        <authorList>
            <person name="Li T."/>
            <person name="Hu X."/>
            <person name="Zhang T."/>
            <person name="Song X."/>
            <person name="Zhang H."/>
            <person name="Dai N."/>
            <person name="Sheng W."/>
            <person name="Hou X."/>
            <person name="Wei L."/>
        </authorList>
    </citation>
    <scope>NUCLEOTIDE SEQUENCE</scope>
    <source>
        <strain evidence="4">KEN1</strain>
        <tissue evidence="4">Leaf</tissue>
    </source>
</reference>
<dbReference type="GO" id="GO:0003723">
    <property type="term" value="F:RNA binding"/>
    <property type="evidence" value="ECO:0007669"/>
    <property type="project" value="UniProtKB-UniRule"/>
</dbReference>
<dbReference type="PROSITE" id="PS50102">
    <property type="entry name" value="RRM"/>
    <property type="match status" value="1"/>
</dbReference>
<sequence length="384" mass="41396">MQLLTQAFSVLSWQIRTVKVSNLSHAATERDMRGFFSFCGDIVYVDMKSENEQSQTAFITYKDPRGAETAILLTETFQISTSSLSLLQNVLIGCFVSSFFRCFDNFEKGSVLCASGNFPRLSAVFNSFLFGFWQGAIIVGQIATIALDPDYVLPDAAASESAAATEDNKQGASPSTAQKAEDVVRRMLDKGYTLGKDAVHRAKAFDERHQLRSRGTAKVASLDQKYGLSEKINKGAAIVNDKVKRMDDKYHVSEKTKSAFASAEQTVGTAIKNNKYLAGRTTWVTDALNRVSHTGGEAGVKTTEKAAAQADHGTNVAHHGGGTDPSGSPGTNVAHHGEVPPTLWIPRNKCSSSWGGTATPLDPQNKCSSSWGGTGVPLDPQEQM</sequence>
<comment type="caution">
    <text evidence="4">The sequence shown here is derived from an EMBL/GenBank/DDBJ whole genome shotgun (WGS) entry which is preliminary data.</text>
</comment>
<protein>
    <submittedName>
        <fullName evidence="4">Binding partner of ACD11 1</fullName>
    </submittedName>
</protein>
<dbReference type="SMART" id="SM00360">
    <property type="entry name" value="RRM"/>
    <property type="match status" value="1"/>
</dbReference>
<dbReference type="Pfam" id="PF00076">
    <property type="entry name" value="RRM_1"/>
    <property type="match status" value="1"/>
</dbReference>
<keyword evidence="1" id="KW-0694">RNA-binding</keyword>
<dbReference type="InterPro" id="IPR035979">
    <property type="entry name" value="RBD_domain_sf"/>
</dbReference>
<dbReference type="PANTHER" id="PTHR32343">
    <property type="entry name" value="SERINE/ARGININE-RICH SPLICING FACTOR"/>
    <property type="match status" value="1"/>
</dbReference>
<organism evidence="4">
    <name type="scientific">Sesamum latifolium</name>
    <dbReference type="NCBI Taxonomy" id="2727402"/>
    <lineage>
        <taxon>Eukaryota</taxon>
        <taxon>Viridiplantae</taxon>
        <taxon>Streptophyta</taxon>
        <taxon>Embryophyta</taxon>
        <taxon>Tracheophyta</taxon>
        <taxon>Spermatophyta</taxon>
        <taxon>Magnoliopsida</taxon>
        <taxon>eudicotyledons</taxon>
        <taxon>Gunneridae</taxon>
        <taxon>Pentapetalae</taxon>
        <taxon>asterids</taxon>
        <taxon>lamiids</taxon>
        <taxon>Lamiales</taxon>
        <taxon>Pedaliaceae</taxon>
        <taxon>Sesamum</taxon>
    </lineage>
</organism>
<feature type="domain" description="RRM" evidence="3">
    <location>
        <begin position="16"/>
        <end position="71"/>
    </location>
</feature>